<accession>A0ABY6P4W0</accession>
<name>A0ABY6P4W0_9NOCA</name>
<feature type="transmembrane region" description="Helical" evidence="7">
    <location>
        <begin position="12"/>
        <end position="31"/>
    </location>
</feature>
<evidence type="ECO:0000259" key="8">
    <source>
        <dbReference type="PROSITE" id="PS50850"/>
    </source>
</evidence>
<evidence type="ECO:0000256" key="7">
    <source>
        <dbReference type="SAM" id="Phobius"/>
    </source>
</evidence>
<keyword evidence="5 7" id="KW-1133">Transmembrane helix</keyword>
<comment type="subcellular location">
    <subcellularLocation>
        <location evidence="1">Cell membrane</location>
        <topology evidence="1">Multi-pass membrane protein</topology>
    </subcellularLocation>
</comment>
<dbReference type="PANTHER" id="PTHR23513:SF11">
    <property type="entry name" value="STAPHYLOFERRIN A TRANSPORTER"/>
    <property type="match status" value="1"/>
</dbReference>
<feature type="transmembrane region" description="Helical" evidence="7">
    <location>
        <begin position="345"/>
        <end position="365"/>
    </location>
</feature>
<feature type="transmembrane region" description="Helical" evidence="7">
    <location>
        <begin position="285"/>
        <end position="305"/>
    </location>
</feature>
<keyword evidence="2" id="KW-0813">Transport</keyword>
<protein>
    <submittedName>
        <fullName evidence="9">MFS transporter</fullName>
    </submittedName>
</protein>
<keyword evidence="4 7" id="KW-0812">Transmembrane</keyword>
<feature type="transmembrane region" description="Helical" evidence="7">
    <location>
        <begin position="168"/>
        <end position="188"/>
    </location>
</feature>
<dbReference type="PANTHER" id="PTHR23513">
    <property type="entry name" value="INTEGRAL MEMBRANE EFFLUX PROTEIN-RELATED"/>
    <property type="match status" value="1"/>
</dbReference>
<feature type="transmembrane region" description="Helical" evidence="7">
    <location>
        <begin position="221"/>
        <end position="243"/>
    </location>
</feature>
<feature type="transmembrane region" description="Helical" evidence="7">
    <location>
        <begin position="255"/>
        <end position="273"/>
    </location>
</feature>
<feature type="transmembrane region" description="Helical" evidence="7">
    <location>
        <begin position="311"/>
        <end position="333"/>
    </location>
</feature>
<evidence type="ECO:0000256" key="1">
    <source>
        <dbReference type="ARBA" id="ARBA00004651"/>
    </source>
</evidence>
<evidence type="ECO:0000313" key="10">
    <source>
        <dbReference type="Proteomes" id="UP001164965"/>
    </source>
</evidence>
<dbReference type="RefSeq" id="WP_265384786.1">
    <property type="nucleotide sequence ID" value="NZ_CP110615.1"/>
</dbReference>
<evidence type="ECO:0000256" key="3">
    <source>
        <dbReference type="ARBA" id="ARBA00022475"/>
    </source>
</evidence>
<feature type="transmembrane region" description="Helical" evidence="7">
    <location>
        <begin position="371"/>
        <end position="393"/>
    </location>
</feature>
<dbReference type="Gene3D" id="1.20.1250.20">
    <property type="entry name" value="MFS general substrate transporter like domains"/>
    <property type="match status" value="1"/>
</dbReference>
<dbReference type="InterPro" id="IPR010290">
    <property type="entry name" value="TM_effector"/>
</dbReference>
<evidence type="ECO:0000256" key="2">
    <source>
        <dbReference type="ARBA" id="ARBA00022448"/>
    </source>
</evidence>
<evidence type="ECO:0000256" key="5">
    <source>
        <dbReference type="ARBA" id="ARBA00022989"/>
    </source>
</evidence>
<evidence type="ECO:0000313" key="9">
    <source>
        <dbReference type="EMBL" id="UZJ26682.1"/>
    </source>
</evidence>
<feature type="domain" description="Major facilitator superfamily (MFS) profile" evidence="8">
    <location>
        <begin position="1"/>
        <end position="396"/>
    </location>
</feature>
<dbReference type="InterPro" id="IPR036259">
    <property type="entry name" value="MFS_trans_sf"/>
</dbReference>
<dbReference type="PROSITE" id="PS50850">
    <property type="entry name" value="MFS"/>
    <property type="match status" value="1"/>
</dbReference>
<dbReference type="InterPro" id="IPR020846">
    <property type="entry name" value="MFS_dom"/>
</dbReference>
<organism evidence="9 10">
    <name type="scientific">Rhodococcus antarcticus</name>
    <dbReference type="NCBI Taxonomy" id="2987751"/>
    <lineage>
        <taxon>Bacteria</taxon>
        <taxon>Bacillati</taxon>
        <taxon>Actinomycetota</taxon>
        <taxon>Actinomycetes</taxon>
        <taxon>Mycobacteriales</taxon>
        <taxon>Nocardiaceae</taxon>
        <taxon>Rhodococcus</taxon>
    </lineage>
</organism>
<feature type="transmembrane region" description="Helical" evidence="7">
    <location>
        <begin position="76"/>
        <end position="94"/>
    </location>
</feature>
<sequence>MFASLHTRNYRLWASGQVVSLVGTWMQRVAQDWLVLTLTGGDAVALGLVSALQFGPTLVFSMWGGVLADRYDKRRLILLTQALMAVCALVLGLLDVGGLVQLWHVYAVALALGCVSAVDAPVRQSFVVEMVGPAHLTNAVGLNSLTFNLARIVGPAVAGVMITVVGTGWVFLVNVGTFAAVLAGLLAMRPDELVRSVPAPRTAGQLRAGLAYVRGRPDLRILLVAVFLVATFSLNFPITLAILARNTFGRGSGSYGLLLTLLAVGTLTGATLAARRTGRPRTRRLLGGAAAFGVFEIAAGLMPTYMLVGVVLVPAGVASLVFTTSAMSTVQLAVPADMRGRVMGIYMLCFLGGTPVGGPVLGWLANTYGGRAPVVVGGVVALLTGLGCALYLVRHEGLRLRLDREPGVRLPVLVVTPAVVAAAVEQSVPVR</sequence>
<dbReference type="Pfam" id="PF05977">
    <property type="entry name" value="MFS_3"/>
    <property type="match status" value="1"/>
</dbReference>
<dbReference type="EMBL" id="CP110615">
    <property type="protein sequence ID" value="UZJ26682.1"/>
    <property type="molecule type" value="Genomic_DNA"/>
</dbReference>
<gene>
    <name evidence="9" type="ORF">RHODO2019_14000</name>
</gene>
<evidence type="ECO:0000256" key="6">
    <source>
        <dbReference type="ARBA" id="ARBA00023136"/>
    </source>
</evidence>
<keyword evidence="10" id="KW-1185">Reference proteome</keyword>
<proteinExistence type="predicted"/>
<keyword evidence="6 7" id="KW-0472">Membrane</keyword>
<reference evidence="9" key="1">
    <citation type="submission" date="2022-10" db="EMBL/GenBank/DDBJ databases">
        <title>Rhodococcus sp.75.</title>
        <authorList>
            <person name="Sun M."/>
        </authorList>
    </citation>
    <scope>NUCLEOTIDE SEQUENCE</scope>
    <source>
        <strain evidence="9">75</strain>
    </source>
</reference>
<dbReference type="SUPFAM" id="SSF103473">
    <property type="entry name" value="MFS general substrate transporter"/>
    <property type="match status" value="1"/>
</dbReference>
<dbReference type="Proteomes" id="UP001164965">
    <property type="component" value="Chromosome"/>
</dbReference>
<feature type="transmembrane region" description="Helical" evidence="7">
    <location>
        <begin position="43"/>
        <end position="64"/>
    </location>
</feature>
<keyword evidence="3" id="KW-1003">Cell membrane</keyword>
<evidence type="ECO:0000256" key="4">
    <source>
        <dbReference type="ARBA" id="ARBA00022692"/>
    </source>
</evidence>
<dbReference type="CDD" id="cd06173">
    <property type="entry name" value="MFS_MefA_like"/>
    <property type="match status" value="1"/>
</dbReference>